<proteinExistence type="predicted"/>
<evidence type="ECO:0000313" key="3">
    <source>
        <dbReference type="EMBL" id="OMF57832.1"/>
    </source>
</evidence>
<feature type="transmembrane region" description="Helical" evidence="2">
    <location>
        <begin position="17"/>
        <end position="39"/>
    </location>
</feature>
<keyword evidence="2" id="KW-0812">Transmembrane</keyword>
<gene>
    <name evidence="3" type="ORF">BK138_04410</name>
</gene>
<sequence>MDIHAINSWIRQLAHNYFLIVIAAVVFFLFKAVLGYLTYRHYDKKLEALNRKLDRLTDELGKIKRD</sequence>
<name>A0A1R1F1D1_9BACL</name>
<evidence type="ECO:0000256" key="2">
    <source>
        <dbReference type="SAM" id="Phobius"/>
    </source>
</evidence>
<dbReference type="RefSeq" id="WP_076166375.1">
    <property type="nucleotide sequence ID" value="NZ_MRTP01000001.1"/>
</dbReference>
<reference evidence="3 4" key="1">
    <citation type="submission" date="2016-11" db="EMBL/GenBank/DDBJ databases">
        <title>Paenibacillus species isolates.</title>
        <authorList>
            <person name="Beno S.M."/>
        </authorList>
    </citation>
    <scope>NUCLEOTIDE SEQUENCE [LARGE SCALE GENOMIC DNA]</scope>
    <source>
        <strain evidence="3 4">FSL R5-0378</strain>
    </source>
</reference>
<dbReference type="AlphaFoldDB" id="A0A1R1F1D1"/>
<protein>
    <recommendedName>
        <fullName evidence="5">DUF4083 domain-containing protein</fullName>
    </recommendedName>
</protein>
<comment type="caution">
    <text evidence="3">The sequence shown here is derived from an EMBL/GenBank/DDBJ whole genome shotgun (WGS) entry which is preliminary data.</text>
</comment>
<organism evidence="3 4">
    <name type="scientific">Paenibacillus rhizosphaerae</name>
    <dbReference type="NCBI Taxonomy" id="297318"/>
    <lineage>
        <taxon>Bacteria</taxon>
        <taxon>Bacillati</taxon>
        <taxon>Bacillota</taxon>
        <taxon>Bacilli</taxon>
        <taxon>Bacillales</taxon>
        <taxon>Paenibacillaceae</taxon>
        <taxon>Paenibacillus</taxon>
    </lineage>
</organism>
<keyword evidence="2" id="KW-0472">Membrane</keyword>
<evidence type="ECO:0008006" key="5">
    <source>
        <dbReference type="Google" id="ProtNLM"/>
    </source>
</evidence>
<keyword evidence="1" id="KW-0175">Coiled coil</keyword>
<evidence type="ECO:0000256" key="1">
    <source>
        <dbReference type="SAM" id="Coils"/>
    </source>
</evidence>
<keyword evidence="2" id="KW-1133">Transmembrane helix</keyword>
<keyword evidence="4" id="KW-1185">Reference proteome</keyword>
<feature type="coiled-coil region" evidence="1">
    <location>
        <begin position="39"/>
        <end position="66"/>
    </location>
</feature>
<evidence type="ECO:0000313" key="4">
    <source>
        <dbReference type="Proteomes" id="UP000187172"/>
    </source>
</evidence>
<dbReference type="EMBL" id="MRTP01000001">
    <property type="protein sequence ID" value="OMF57832.1"/>
    <property type="molecule type" value="Genomic_DNA"/>
</dbReference>
<accession>A0A1R1F1D1</accession>
<dbReference type="Proteomes" id="UP000187172">
    <property type="component" value="Unassembled WGS sequence"/>
</dbReference>